<evidence type="ECO:0000313" key="1">
    <source>
        <dbReference type="EMBL" id="PYH44492.1"/>
    </source>
</evidence>
<accession>A0A319AC54</accession>
<proteinExistence type="predicted"/>
<organism evidence="1 2">
    <name type="scientific">Aspergillus saccharolyticus JOP 1030-1</name>
    <dbReference type="NCBI Taxonomy" id="1450539"/>
    <lineage>
        <taxon>Eukaryota</taxon>
        <taxon>Fungi</taxon>
        <taxon>Dikarya</taxon>
        <taxon>Ascomycota</taxon>
        <taxon>Pezizomycotina</taxon>
        <taxon>Eurotiomycetes</taxon>
        <taxon>Eurotiomycetidae</taxon>
        <taxon>Eurotiales</taxon>
        <taxon>Aspergillaceae</taxon>
        <taxon>Aspergillus</taxon>
        <taxon>Aspergillus subgen. Circumdati</taxon>
    </lineage>
</organism>
<dbReference type="EMBL" id="KZ821237">
    <property type="protein sequence ID" value="PYH44492.1"/>
    <property type="molecule type" value="Genomic_DNA"/>
</dbReference>
<dbReference type="AlphaFoldDB" id="A0A319AC54"/>
<evidence type="ECO:0000313" key="2">
    <source>
        <dbReference type="Proteomes" id="UP000248349"/>
    </source>
</evidence>
<dbReference type="RefSeq" id="XP_025430474.1">
    <property type="nucleotide sequence ID" value="XM_025579680.1"/>
</dbReference>
<dbReference type="Proteomes" id="UP000248349">
    <property type="component" value="Unassembled WGS sequence"/>
</dbReference>
<gene>
    <name evidence="1" type="ORF">BP01DRAFT_424246</name>
</gene>
<reference evidence="1 2" key="1">
    <citation type="submission" date="2016-12" db="EMBL/GenBank/DDBJ databases">
        <title>The genomes of Aspergillus section Nigri reveals drivers in fungal speciation.</title>
        <authorList>
            <consortium name="DOE Joint Genome Institute"/>
            <person name="Vesth T.C."/>
            <person name="Nybo J."/>
            <person name="Theobald S."/>
            <person name="Brandl J."/>
            <person name="Frisvad J.C."/>
            <person name="Nielsen K.F."/>
            <person name="Lyhne E.K."/>
            <person name="Kogle M.E."/>
            <person name="Kuo A."/>
            <person name="Riley R."/>
            <person name="Clum A."/>
            <person name="Nolan M."/>
            <person name="Lipzen A."/>
            <person name="Salamov A."/>
            <person name="Henrissat B."/>
            <person name="Wiebenga A."/>
            <person name="De Vries R.P."/>
            <person name="Grigoriev I.V."/>
            <person name="Mortensen U.H."/>
            <person name="Andersen M.R."/>
            <person name="Baker S.E."/>
        </authorList>
    </citation>
    <scope>NUCLEOTIDE SEQUENCE [LARGE SCALE GENOMIC DNA]</scope>
    <source>
        <strain evidence="1 2">JOP 1030-1</strain>
    </source>
</reference>
<protein>
    <submittedName>
        <fullName evidence="1">Uncharacterized protein</fullName>
    </submittedName>
</protein>
<sequence length="152" mass="16696">MIIINFLRGSGLTTHLQMSTNPFFLLGPAAPRLTGTYSKVLHSADHLCWLEAATYALELASCSNDVMYCVLCMGGTALPSLRPVLCLGAGWLAGWLAGWSWQLDDYSHRFHPNTLSNLPVPSYLSIVTINHRAKIETITNAKSFISSLIDGW</sequence>
<keyword evidence="2" id="KW-1185">Reference proteome</keyword>
<name>A0A319AC54_9EURO</name>
<dbReference type="GeneID" id="37080909"/>